<dbReference type="InterPro" id="IPR039611">
    <property type="entry name" value="VQ_4/11/13/19/31/33"/>
</dbReference>
<organism evidence="6 7">
    <name type="scientific">Salvia divinorum</name>
    <name type="common">Maria pastora</name>
    <name type="synonym">Diviner's sage</name>
    <dbReference type="NCBI Taxonomy" id="28513"/>
    <lineage>
        <taxon>Eukaryota</taxon>
        <taxon>Viridiplantae</taxon>
        <taxon>Streptophyta</taxon>
        <taxon>Embryophyta</taxon>
        <taxon>Tracheophyta</taxon>
        <taxon>Spermatophyta</taxon>
        <taxon>Magnoliopsida</taxon>
        <taxon>eudicotyledons</taxon>
        <taxon>Gunneridae</taxon>
        <taxon>Pentapetalae</taxon>
        <taxon>asterids</taxon>
        <taxon>lamiids</taxon>
        <taxon>Lamiales</taxon>
        <taxon>Lamiaceae</taxon>
        <taxon>Nepetoideae</taxon>
        <taxon>Mentheae</taxon>
        <taxon>Salviinae</taxon>
        <taxon>Salvia</taxon>
        <taxon>Salvia subgen. Calosphace</taxon>
    </lineage>
</organism>
<feature type="compositionally biased region" description="Low complexity" evidence="4">
    <location>
        <begin position="108"/>
        <end position="119"/>
    </location>
</feature>
<evidence type="ECO:0000256" key="1">
    <source>
        <dbReference type="ARBA" id="ARBA00004123"/>
    </source>
</evidence>
<accession>A0ABD1HAL5</accession>
<protein>
    <submittedName>
        <fullName evidence="6">VQ motif-containing protein 31-like</fullName>
    </submittedName>
</protein>
<gene>
    <name evidence="6" type="ORF">AAHA92_13340</name>
</gene>
<proteinExistence type="predicted"/>
<keyword evidence="7" id="KW-1185">Reference proteome</keyword>
<sequence length="119" mass="12801">MERQREVGFIQADAATFKDLVQRLTGAAAPGGGARKLRPKAAVPFKLQERRKQSLGDLEIIKLGTRSAGTNSPAEKGPVTPFGAEPERVRTESPLSEEERDTPAKAAPPVLLTLFPLTP</sequence>
<dbReference type="EMBL" id="JBEAFC010000006">
    <property type="protein sequence ID" value="KAL1552558.1"/>
    <property type="molecule type" value="Genomic_DNA"/>
</dbReference>
<evidence type="ECO:0000256" key="2">
    <source>
        <dbReference type="ARBA" id="ARBA00022553"/>
    </source>
</evidence>
<dbReference type="PANTHER" id="PTHR33402:SF3">
    <property type="entry name" value="VQ DOMAIN-CONTAINING PROTEIN"/>
    <property type="match status" value="1"/>
</dbReference>
<evidence type="ECO:0000256" key="4">
    <source>
        <dbReference type="SAM" id="MobiDB-lite"/>
    </source>
</evidence>
<dbReference type="InterPro" id="IPR008889">
    <property type="entry name" value="VQ"/>
</dbReference>
<dbReference type="AlphaFoldDB" id="A0ABD1HAL5"/>
<comment type="subcellular location">
    <subcellularLocation>
        <location evidence="1">Nucleus</location>
    </subcellularLocation>
</comment>
<evidence type="ECO:0000313" key="6">
    <source>
        <dbReference type="EMBL" id="KAL1552558.1"/>
    </source>
</evidence>
<name>A0ABD1HAL5_SALDI</name>
<dbReference type="GO" id="GO:0005634">
    <property type="term" value="C:nucleus"/>
    <property type="evidence" value="ECO:0007669"/>
    <property type="project" value="UniProtKB-SubCell"/>
</dbReference>
<keyword evidence="2" id="KW-0597">Phosphoprotein</keyword>
<keyword evidence="3" id="KW-0539">Nucleus</keyword>
<reference evidence="6 7" key="1">
    <citation type="submission" date="2024-06" db="EMBL/GenBank/DDBJ databases">
        <title>A chromosome level genome sequence of Diviner's sage (Salvia divinorum).</title>
        <authorList>
            <person name="Ford S.A."/>
            <person name="Ro D.-K."/>
            <person name="Ness R.W."/>
            <person name="Phillips M.A."/>
        </authorList>
    </citation>
    <scope>NUCLEOTIDE SEQUENCE [LARGE SCALE GENOMIC DNA]</scope>
    <source>
        <strain evidence="6">SAF-2024a</strain>
        <tissue evidence="6">Leaf</tissue>
    </source>
</reference>
<dbReference type="PANTHER" id="PTHR33402">
    <property type="entry name" value="VQ MOTIF-CONTAINING PROTEIN 11-LIKE"/>
    <property type="match status" value="1"/>
</dbReference>
<evidence type="ECO:0000256" key="3">
    <source>
        <dbReference type="ARBA" id="ARBA00023242"/>
    </source>
</evidence>
<feature type="domain" description="VQ" evidence="5">
    <location>
        <begin position="9"/>
        <end position="30"/>
    </location>
</feature>
<evidence type="ECO:0000313" key="7">
    <source>
        <dbReference type="Proteomes" id="UP001567538"/>
    </source>
</evidence>
<dbReference type="Proteomes" id="UP001567538">
    <property type="component" value="Unassembled WGS sequence"/>
</dbReference>
<dbReference type="Pfam" id="PF05678">
    <property type="entry name" value="VQ"/>
    <property type="match status" value="1"/>
</dbReference>
<evidence type="ECO:0000259" key="5">
    <source>
        <dbReference type="Pfam" id="PF05678"/>
    </source>
</evidence>
<comment type="caution">
    <text evidence="6">The sequence shown here is derived from an EMBL/GenBank/DDBJ whole genome shotgun (WGS) entry which is preliminary data.</text>
</comment>
<feature type="region of interest" description="Disordered" evidence="4">
    <location>
        <begin position="62"/>
        <end position="119"/>
    </location>
</feature>